<name>A0A6N9YFC8_9ACTN</name>
<protein>
    <submittedName>
        <fullName evidence="1">Uncharacterized protein</fullName>
    </submittedName>
</protein>
<gene>
    <name evidence="1" type="ORF">G1H11_00065</name>
</gene>
<comment type="caution">
    <text evidence="1">The sequence shown here is derived from an EMBL/GenBank/DDBJ whole genome shotgun (WGS) entry which is preliminary data.</text>
</comment>
<organism evidence="1 2">
    <name type="scientific">Phytoactinopolyspora alkaliphila</name>
    <dbReference type="NCBI Taxonomy" id="1783498"/>
    <lineage>
        <taxon>Bacteria</taxon>
        <taxon>Bacillati</taxon>
        <taxon>Actinomycetota</taxon>
        <taxon>Actinomycetes</taxon>
        <taxon>Jiangellales</taxon>
        <taxon>Jiangellaceae</taxon>
        <taxon>Phytoactinopolyspora</taxon>
    </lineage>
</organism>
<dbReference type="Proteomes" id="UP000469185">
    <property type="component" value="Unassembled WGS sequence"/>
</dbReference>
<evidence type="ECO:0000313" key="1">
    <source>
        <dbReference type="EMBL" id="NED93706.1"/>
    </source>
</evidence>
<accession>A0A6N9YFC8</accession>
<proteinExistence type="predicted"/>
<evidence type="ECO:0000313" key="2">
    <source>
        <dbReference type="Proteomes" id="UP000469185"/>
    </source>
</evidence>
<dbReference type="RefSeq" id="WP_163814910.1">
    <property type="nucleotide sequence ID" value="NZ_JAAGOB010000001.1"/>
</dbReference>
<dbReference type="EMBL" id="JAAGOB010000001">
    <property type="protein sequence ID" value="NED93706.1"/>
    <property type="molecule type" value="Genomic_DNA"/>
</dbReference>
<keyword evidence="2" id="KW-1185">Reference proteome</keyword>
<sequence length="52" mass="5732">MTELCFLSDRISRGLVGHDAPRWHAEIMHELADARTRALGGAEMVSAEVARP</sequence>
<dbReference type="AlphaFoldDB" id="A0A6N9YFC8"/>
<reference evidence="1 2" key="1">
    <citation type="submission" date="2020-02" db="EMBL/GenBank/DDBJ databases">
        <authorList>
            <person name="Li X.-J."/>
            <person name="Feng X.-M."/>
        </authorList>
    </citation>
    <scope>NUCLEOTIDE SEQUENCE [LARGE SCALE GENOMIC DNA]</scope>
    <source>
        <strain evidence="1 2">CGMCC 4.7225</strain>
    </source>
</reference>